<evidence type="ECO:0000259" key="19">
    <source>
        <dbReference type="PROSITE" id="PS50173"/>
    </source>
</evidence>
<dbReference type="AlphaFoldDB" id="A0A9P0GVI9"/>
<evidence type="ECO:0000256" key="16">
    <source>
        <dbReference type="ARBA" id="ARBA00044975"/>
    </source>
</evidence>
<evidence type="ECO:0000256" key="15">
    <source>
        <dbReference type="ARBA" id="ARBA00023242"/>
    </source>
</evidence>
<evidence type="ECO:0000313" key="21">
    <source>
        <dbReference type="Proteomes" id="UP001152798"/>
    </source>
</evidence>
<dbReference type="GO" id="GO:0005634">
    <property type="term" value="C:nucleus"/>
    <property type="evidence" value="ECO:0007669"/>
    <property type="project" value="UniProtKB-SubCell"/>
</dbReference>
<evidence type="ECO:0000256" key="18">
    <source>
        <dbReference type="SAM" id="MobiDB-lite"/>
    </source>
</evidence>
<dbReference type="GO" id="GO:0035861">
    <property type="term" value="C:site of double-strand break"/>
    <property type="evidence" value="ECO:0007669"/>
    <property type="project" value="TreeGrafter"/>
</dbReference>
<feature type="compositionally biased region" description="Basic and acidic residues" evidence="18">
    <location>
        <begin position="505"/>
        <end position="519"/>
    </location>
</feature>
<dbReference type="SUPFAM" id="SSF100879">
    <property type="entry name" value="Lesion bypass DNA polymerase (Y-family), little finger domain"/>
    <property type="match status" value="1"/>
</dbReference>
<evidence type="ECO:0000256" key="6">
    <source>
        <dbReference type="ARBA" id="ARBA00022679"/>
    </source>
</evidence>
<dbReference type="OrthoDB" id="5723at2759"/>
<evidence type="ECO:0000256" key="10">
    <source>
        <dbReference type="ARBA" id="ARBA00022771"/>
    </source>
</evidence>
<dbReference type="Gene3D" id="1.10.150.20">
    <property type="entry name" value="5' to 3' exonuclease, C-terminal subdomain"/>
    <property type="match status" value="1"/>
</dbReference>
<comment type="similarity">
    <text evidence="4">Belongs to the DNA polymerase type-Y family.</text>
</comment>
<dbReference type="FunFam" id="3.30.1490.100:FF:000007">
    <property type="entry name" value="DNA polymerase eta"/>
    <property type="match status" value="1"/>
</dbReference>
<evidence type="ECO:0000256" key="8">
    <source>
        <dbReference type="ARBA" id="ARBA00022723"/>
    </source>
</evidence>
<feature type="region of interest" description="Disordered" evidence="18">
    <location>
        <begin position="495"/>
        <end position="519"/>
    </location>
</feature>
<evidence type="ECO:0000256" key="2">
    <source>
        <dbReference type="ARBA" id="ARBA00001946"/>
    </source>
</evidence>
<name>A0A9P0GVI9_NEZVI</name>
<dbReference type="InterPro" id="IPR043502">
    <property type="entry name" value="DNA/RNA_pol_sf"/>
</dbReference>
<organism evidence="20 21">
    <name type="scientific">Nezara viridula</name>
    <name type="common">Southern green stink bug</name>
    <name type="synonym">Cimex viridulus</name>
    <dbReference type="NCBI Taxonomy" id="85310"/>
    <lineage>
        <taxon>Eukaryota</taxon>
        <taxon>Metazoa</taxon>
        <taxon>Ecdysozoa</taxon>
        <taxon>Arthropoda</taxon>
        <taxon>Hexapoda</taxon>
        <taxon>Insecta</taxon>
        <taxon>Pterygota</taxon>
        <taxon>Neoptera</taxon>
        <taxon>Paraneoptera</taxon>
        <taxon>Hemiptera</taxon>
        <taxon>Heteroptera</taxon>
        <taxon>Panheteroptera</taxon>
        <taxon>Pentatomomorpha</taxon>
        <taxon>Pentatomoidea</taxon>
        <taxon>Pentatomidae</taxon>
        <taxon>Pentatominae</taxon>
        <taxon>Nezara</taxon>
    </lineage>
</organism>
<feature type="compositionally biased region" description="Basic and acidic residues" evidence="18">
    <location>
        <begin position="713"/>
        <end position="730"/>
    </location>
</feature>
<evidence type="ECO:0000256" key="11">
    <source>
        <dbReference type="ARBA" id="ARBA00022833"/>
    </source>
</evidence>
<comment type="catalytic activity">
    <reaction evidence="17">
        <text>DNA(n) + a 2'-deoxyribonucleoside 5'-triphosphate = DNA(n+1) + diphosphate</text>
        <dbReference type="Rhea" id="RHEA:22508"/>
        <dbReference type="Rhea" id="RHEA-COMP:17339"/>
        <dbReference type="Rhea" id="RHEA-COMP:17340"/>
        <dbReference type="ChEBI" id="CHEBI:33019"/>
        <dbReference type="ChEBI" id="CHEBI:61560"/>
        <dbReference type="ChEBI" id="CHEBI:173112"/>
        <dbReference type="EC" id="2.7.7.7"/>
    </reaction>
</comment>
<dbReference type="InterPro" id="IPR052230">
    <property type="entry name" value="DNA_polymerase_eta"/>
</dbReference>
<dbReference type="GO" id="GO:0008270">
    <property type="term" value="F:zinc ion binding"/>
    <property type="evidence" value="ECO:0007669"/>
    <property type="project" value="UniProtKB-KW"/>
</dbReference>
<evidence type="ECO:0000256" key="1">
    <source>
        <dbReference type="ARBA" id="ARBA00001936"/>
    </source>
</evidence>
<dbReference type="Gene3D" id="3.30.70.270">
    <property type="match status" value="1"/>
</dbReference>
<comment type="subcellular location">
    <subcellularLocation>
        <location evidence="3">Nucleus</location>
    </subcellularLocation>
</comment>
<keyword evidence="13" id="KW-0832">Ubl conjugation</keyword>
<keyword evidence="6" id="KW-0808">Transferase</keyword>
<dbReference type="InterPro" id="IPR001126">
    <property type="entry name" value="UmuC"/>
</dbReference>
<dbReference type="GO" id="GO:0042276">
    <property type="term" value="P:error-prone translesion synthesis"/>
    <property type="evidence" value="ECO:0007669"/>
    <property type="project" value="TreeGrafter"/>
</dbReference>
<dbReference type="GO" id="GO:0005657">
    <property type="term" value="C:replication fork"/>
    <property type="evidence" value="ECO:0007669"/>
    <property type="project" value="TreeGrafter"/>
</dbReference>
<dbReference type="Pfam" id="PF11799">
    <property type="entry name" value="IMS_C"/>
    <property type="match status" value="1"/>
</dbReference>
<dbReference type="PANTHER" id="PTHR45873">
    <property type="entry name" value="DNA POLYMERASE ETA"/>
    <property type="match status" value="1"/>
</dbReference>
<dbReference type="Gene3D" id="3.30.1490.100">
    <property type="entry name" value="DNA polymerase, Y-family, little finger domain"/>
    <property type="match status" value="1"/>
</dbReference>
<evidence type="ECO:0000256" key="14">
    <source>
        <dbReference type="ARBA" id="ARBA00023204"/>
    </source>
</evidence>
<feature type="domain" description="UmuC" evidence="19">
    <location>
        <begin position="6"/>
        <end position="248"/>
    </location>
</feature>
<keyword evidence="10" id="KW-0863">Zinc-finger</keyword>
<dbReference type="PROSITE" id="PS50173">
    <property type="entry name" value="UMUC"/>
    <property type="match status" value="1"/>
</dbReference>
<accession>A0A9P0GVI9</accession>
<dbReference type="Gene3D" id="3.40.1170.60">
    <property type="match status" value="1"/>
</dbReference>
<evidence type="ECO:0000256" key="12">
    <source>
        <dbReference type="ARBA" id="ARBA00022842"/>
    </source>
</evidence>
<dbReference type="GO" id="GO:0009411">
    <property type="term" value="P:response to UV"/>
    <property type="evidence" value="ECO:0007669"/>
    <property type="project" value="UniProtKB-ARBA"/>
</dbReference>
<reference evidence="20" key="1">
    <citation type="submission" date="2022-01" db="EMBL/GenBank/DDBJ databases">
        <authorList>
            <person name="King R."/>
        </authorList>
    </citation>
    <scope>NUCLEOTIDE SEQUENCE</scope>
</reference>
<evidence type="ECO:0000256" key="3">
    <source>
        <dbReference type="ARBA" id="ARBA00004123"/>
    </source>
</evidence>
<dbReference type="Proteomes" id="UP001152798">
    <property type="component" value="Chromosome 1"/>
</dbReference>
<evidence type="ECO:0000256" key="17">
    <source>
        <dbReference type="ARBA" id="ARBA00049244"/>
    </source>
</evidence>
<dbReference type="FunFam" id="3.40.1170.60:FF:000003">
    <property type="entry name" value="DNA polymerase eta"/>
    <property type="match status" value="1"/>
</dbReference>
<dbReference type="FunFam" id="1.10.150.20:FF:000014">
    <property type="entry name" value="Polymerase (DNA directed), eta"/>
    <property type="match status" value="1"/>
</dbReference>
<comment type="cofactor">
    <cofactor evidence="1">
        <name>Mn(2+)</name>
        <dbReference type="ChEBI" id="CHEBI:29035"/>
    </cofactor>
</comment>
<dbReference type="GO" id="GO:0003887">
    <property type="term" value="F:DNA-directed DNA polymerase activity"/>
    <property type="evidence" value="ECO:0007669"/>
    <property type="project" value="UniProtKB-EC"/>
</dbReference>
<dbReference type="EC" id="2.7.7.7" evidence="5"/>
<keyword evidence="11" id="KW-0862">Zinc</keyword>
<dbReference type="InterPro" id="IPR043128">
    <property type="entry name" value="Rev_trsase/Diguanyl_cyclase"/>
</dbReference>
<keyword evidence="8" id="KW-0479">Metal-binding</keyword>
<keyword evidence="12" id="KW-0460">Magnesium</keyword>
<dbReference type="GO" id="GO:0006281">
    <property type="term" value="P:DNA repair"/>
    <property type="evidence" value="ECO:0007669"/>
    <property type="project" value="UniProtKB-KW"/>
</dbReference>
<evidence type="ECO:0000256" key="13">
    <source>
        <dbReference type="ARBA" id="ARBA00022843"/>
    </source>
</evidence>
<dbReference type="Pfam" id="PF00817">
    <property type="entry name" value="IMS"/>
    <property type="match status" value="1"/>
</dbReference>
<evidence type="ECO:0000256" key="7">
    <source>
        <dbReference type="ARBA" id="ARBA00022695"/>
    </source>
</evidence>
<keyword evidence="9" id="KW-0227">DNA damage</keyword>
<protein>
    <recommendedName>
        <fullName evidence="16">DNA polymerase eta</fullName>
        <ecNumber evidence="5">2.7.7.7</ecNumber>
    </recommendedName>
</protein>
<dbReference type="InterPro" id="IPR017961">
    <property type="entry name" value="DNA_pol_Y-fam_little_finger"/>
</dbReference>
<dbReference type="EMBL" id="OV725077">
    <property type="protein sequence ID" value="CAH1389444.1"/>
    <property type="molecule type" value="Genomic_DNA"/>
</dbReference>
<keyword evidence="7" id="KW-0548">Nucleotidyltransferase</keyword>
<dbReference type="GO" id="GO:0003684">
    <property type="term" value="F:damaged DNA binding"/>
    <property type="evidence" value="ECO:0007669"/>
    <property type="project" value="InterPro"/>
</dbReference>
<evidence type="ECO:0000256" key="5">
    <source>
        <dbReference type="ARBA" id="ARBA00012417"/>
    </source>
</evidence>
<keyword evidence="14" id="KW-0234">DNA repair</keyword>
<dbReference type="Pfam" id="PF21704">
    <property type="entry name" value="POLH-Rev1_HhH"/>
    <property type="match status" value="1"/>
</dbReference>
<proteinExistence type="inferred from homology"/>
<feature type="compositionally biased region" description="Basic residues" evidence="18">
    <location>
        <begin position="702"/>
        <end position="712"/>
    </location>
</feature>
<dbReference type="InterPro" id="IPR036775">
    <property type="entry name" value="DNA_pol_Y-fam_lit_finger_sf"/>
</dbReference>
<keyword evidence="15" id="KW-0539">Nucleus</keyword>
<dbReference type="PANTHER" id="PTHR45873:SF1">
    <property type="entry name" value="DNA POLYMERASE ETA"/>
    <property type="match status" value="1"/>
</dbReference>
<evidence type="ECO:0000256" key="9">
    <source>
        <dbReference type="ARBA" id="ARBA00022763"/>
    </source>
</evidence>
<gene>
    <name evidence="20" type="ORF">NEZAVI_LOCUS851</name>
</gene>
<evidence type="ECO:0000313" key="20">
    <source>
        <dbReference type="EMBL" id="CAH1389444.1"/>
    </source>
</evidence>
<dbReference type="PIRSF" id="PIRSF036603">
    <property type="entry name" value="DPol_eta"/>
    <property type="match status" value="1"/>
</dbReference>
<evidence type="ECO:0000256" key="4">
    <source>
        <dbReference type="ARBA" id="ARBA00010945"/>
    </source>
</evidence>
<comment type="cofactor">
    <cofactor evidence="2">
        <name>Mg(2+)</name>
        <dbReference type="ChEBI" id="CHEBI:18420"/>
    </cofactor>
</comment>
<feature type="region of interest" description="Disordered" evidence="18">
    <location>
        <begin position="693"/>
        <end position="730"/>
    </location>
</feature>
<keyword evidence="21" id="KW-1185">Reference proteome</keyword>
<dbReference type="SUPFAM" id="SSF56672">
    <property type="entry name" value="DNA/RNA polymerases"/>
    <property type="match status" value="1"/>
</dbReference>
<sequence length="730" mass="82673">MTERVISLIDMDCFYCQVEARLNPSLDGRPMAVIQYNQWKGGGIIAVNYEARDKGVIRSMRGDDAKKHCPEIILVSVPTVREKADLTRYRDAGREVLAVLCRFSNCVQRASVDEAYIDLTKAVEERMKSLSQFSPDKWKSTFVVGYSTNSSNDEGERKNGFRAWLEDSDSLKNTASLKLAVGALIVEEIRETVLSETGFKCSAGIAHNKILAKLACGLHKPNRQTILPLECVLELYKTLPVKKIKNLGGKLGDNVVEKLGCKTMSDLLKFTEKELQAKYDEKAGSWLYNIARGLDNEPVTARLLSKSIGCCKNFPGRAALNKTKDVHHWINKLAEELSERLLEDEVMNKRRANLLTVSMHLEINKKDNASSKSVVLSSYEVDKIFIVAEQALRKVCKVDPSIDNWYPPIKHLGLSAGKFSNSSNKILKFFKLSENSNLNSTKTNCNTDNAAPISENENKSSFFERMFQRDVSDSNKKLNMVPDFSKHDLYVDSEDSQSSMVKAVNENRESPDESQKDNIKRKLFNLENDDNELEHIDGKKTETDSKKYFVIEQSAVNLNEKNVEKKNTLTNFLNQQVKQEEEWIKPEELFPDISQIDDDLLSALPLSYRNKVMKLKESFDRDLNTKEHGVINNIAVSNGEKLSSESLSAGNSSFKCEECGEIVEDYELHQDMHVAIKLDKELNSIPQVVNRTSSSTINDKDKKRKLKSCGKKKNSDNTKKMKSIDMFFKK</sequence>